<comment type="caution">
    <text evidence="1">The sequence shown here is derived from an EMBL/GenBank/DDBJ whole genome shotgun (WGS) entry which is preliminary data.</text>
</comment>
<sequence>MLGLQPAKLLHSKWTATVPVDREKHFMVTSLIAPDVPGIQVDTVTMEAVLTGRSFILRWRELNDAGQWLQGWR</sequence>
<dbReference type="Proteomes" id="UP000228593">
    <property type="component" value="Unassembled WGS sequence"/>
</dbReference>
<dbReference type="InterPro" id="IPR012663">
    <property type="entry name" value="CHP02450_Tryp"/>
</dbReference>
<organism evidence="1 2">
    <name type="scientific">Massilia psychrophila</name>
    <dbReference type="NCBI Taxonomy" id="1603353"/>
    <lineage>
        <taxon>Bacteria</taxon>
        <taxon>Pseudomonadati</taxon>
        <taxon>Pseudomonadota</taxon>
        <taxon>Betaproteobacteria</taxon>
        <taxon>Burkholderiales</taxon>
        <taxon>Oxalobacteraceae</taxon>
        <taxon>Telluria group</taxon>
        <taxon>Massilia</taxon>
    </lineage>
</organism>
<dbReference type="NCBIfam" id="TIGR02450">
    <property type="entry name" value="TIGR02450 family Trp-rich protein"/>
    <property type="match status" value="1"/>
</dbReference>
<name>A0A2G8T0X4_9BURK</name>
<accession>A0A2G8T0X4</accession>
<proteinExistence type="predicted"/>
<dbReference type="OrthoDB" id="5592973at2"/>
<evidence type="ECO:0000313" key="2">
    <source>
        <dbReference type="Proteomes" id="UP000228593"/>
    </source>
</evidence>
<reference evidence="1 2" key="1">
    <citation type="submission" date="2017-10" db="EMBL/GenBank/DDBJ databases">
        <title>Massilia psychrophilum sp. nov., a novel purple-pigmented bacterium isolated from Tianshan glacier, Xinjiang Municipality, China.</title>
        <authorList>
            <person name="Wang H."/>
        </authorList>
    </citation>
    <scope>NUCLEOTIDE SEQUENCE [LARGE SCALE GENOMIC DNA]</scope>
    <source>
        <strain evidence="1 2">JCM 30813</strain>
    </source>
</reference>
<dbReference type="Pfam" id="PF09493">
    <property type="entry name" value="DUF2389"/>
    <property type="match status" value="1"/>
</dbReference>
<dbReference type="EMBL" id="PDOB01000015">
    <property type="protein sequence ID" value="PIL39707.1"/>
    <property type="molecule type" value="Genomic_DNA"/>
</dbReference>
<dbReference type="AlphaFoldDB" id="A0A2G8T0X4"/>
<evidence type="ECO:0000313" key="1">
    <source>
        <dbReference type="EMBL" id="PIL39707.1"/>
    </source>
</evidence>
<keyword evidence="2" id="KW-1185">Reference proteome</keyword>
<protein>
    <submittedName>
        <fullName evidence="1">TIGR02450 family Trp-rich protein</fullName>
    </submittedName>
</protein>
<gene>
    <name evidence="1" type="ORF">CR103_11485</name>
</gene>